<dbReference type="RefSeq" id="WP_182155606.1">
    <property type="nucleotide sequence ID" value="NZ_JACEZU010000010.1"/>
</dbReference>
<organism evidence="3 4">
    <name type="scientific">Rugamonas apoptosis</name>
    <dbReference type="NCBI Taxonomy" id="2758570"/>
    <lineage>
        <taxon>Bacteria</taxon>
        <taxon>Pseudomonadati</taxon>
        <taxon>Pseudomonadota</taxon>
        <taxon>Betaproteobacteria</taxon>
        <taxon>Burkholderiales</taxon>
        <taxon>Oxalobacteraceae</taxon>
        <taxon>Telluria group</taxon>
        <taxon>Rugamonas</taxon>
    </lineage>
</organism>
<protein>
    <submittedName>
        <fullName evidence="3">MerR family transcriptional regulator</fullName>
    </submittedName>
</protein>
<dbReference type="InterPro" id="IPR000551">
    <property type="entry name" value="MerR-type_HTH_dom"/>
</dbReference>
<gene>
    <name evidence="3" type="ORF">H3H39_19465</name>
</gene>
<evidence type="ECO:0000313" key="3">
    <source>
        <dbReference type="EMBL" id="MBA5689225.1"/>
    </source>
</evidence>
<dbReference type="Proteomes" id="UP000573499">
    <property type="component" value="Unassembled WGS sequence"/>
</dbReference>
<dbReference type="PROSITE" id="PS00552">
    <property type="entry name" value="HTH_MERR_1"/>
    <property type="match status" value="1"/>
</dbReference>
<evidence type="ECO:0000259" key="2">
    <source>
        <dbReference type="PROSITE" id="PS50937"/>
    </source>
</evidence>
<dbReference type="GO" id="GO:0003700">
    <property type="term" value="F:DNA-binding transcription factor activity"/>
    <property type="evidence" value="ECO:0007669"/>
    <property type="project" value="InterPro"/>
</dbReference>
<evidence type="ECO:0000313" key="4">
    <source>
        <dbReference type="Proteomes" id="UP000573499"/>
    </source>
</evidence>
<dbReference type="EMBL" id="JACEZU010000010">
    <property type="protein sequence ID" value="MBA5689225.1"/>
    <property type="molecule type" value="Genomic_DNA"/>
</dbReference>
<dbReference type="Pfam" id="PF13411">
    <property type="entry name" value="MerR_1"/>
    <property type="match status" value="1"/>
</dbReference>
<proteinExistence type="predicted"/>
<dbReference type="PANTHER" id="PTHR30204:SF90">
    <property type="entry name" value="HTH-TYPE TRANSCRIPTIONAL ACTIVATOR MTA"/>
    <property type="match status" value="1"/>
</dbReference>
<comment type="caution">
    <text evidence="3">The sequence shown here is derived from an EMBL/GenBank/DDBJ whole genome shotgun (WGS) entry which is preliminary data.</text>
</comment>
<dbReference type="SUPFAM" id="SSF46955">
    <property type="entry name" value="Putative DNA-binding domain"/>
    <property type="match status" value="1"/>
</dbReference>
<dbReference type="Gene3D" id="1.10.1660.10">
    <property type="match status" value="1"/>
</dbReference>
<dbReference type="SMART" id="SM00422">
    <property type="entry name" value="HTH_MERR"/>
    <property type="match status" value="1"/>
</dbReference>
<name>A0A7W2FCN2_9BURK</name>
<evidence type="ECO:0000256" key="1">
    <source>
        <dbReference type="ARBA" id="ARBA00023125"/>
    </source>
</evidence>
<dbReference type="InterPro" id="IPR047057">
    <property type="entry name" value="MerR_fam"/>
</dbReference>
<dbReference type="PRINTS" id="PR00040">
    <property type="entry name" value="HTHMERR"/>
</dbReference>
<sequence>MLLKIGELAKHTGLTVRALHHYDAIGLLTPSARSDAGYRLYNRTDIARLHHIQALRKFGMSLAEIGAYLARPDLPLATVVAQQIAMLTRQIDQANTLRARLSDLHQQLTQGQEPELADWLTTLELMTMYDKYFSKDELKQLPLYNATAAVNAEWAALVESVRALMDSGAGPDHPQAQALANQWMTMVVRDTAANPVLFAKLNTMHEQEPVMQNKTGITPALMQFVIAASGQHKLSIYRKYLSDEEFTFLRANIGKRASEWPSLIAQVQSAMDKGCAPNAPEVQVLARHWFELFRSFAGDNPSTQQKIRDALTNEPGLTNAGFVTAAMRDFMRAAMASLRPH</sequence>
<dbReference type="InterPro" id="IPR009061">
    <property type="entry name" value="DNA-bd_dom_put_sf"/>
</dbReference>
<dbReference type="Pfam" id="PF07739">
    <property type="entry name" value="TipAS"/>
    <property type="match status" value="1"/>
</dbReference>
<dbReference type="CDD" id="cd04788">
    <property type="entry name" value="HTH_NolA-AlbR"/>
    <property type="match status" value="1"/>
</dbReference>
<dbReference type="GO" id="GO:0003677">
    <property type="term" value="F:DNA binding"/>
    <property type="evidence" value="ECO:0007669"/>
    <property type="project" value="UniProtKB-KW"/>
</dbReference>
<reference evidence="3 4" key="1">
    <citation type="submission" date="2020-07" db="EMBL/GenBank/DDBJ databases">
        <title>Novel species isolated from subtropical streams in China.</title>
        <authorList>
            <person name="Lu H."/>
        </authorList>
    </citation>
    <scope>NUCLEOTIDE SEQUENCE [LARGE SCALE GENOMIC DNA]</scope>
    <source>
        <strain evidence="3 4">LX47W</strain>
    </source>
</reference>
<feature type="domain" description="HTH merR-type" evidence="2">
    <location>
        <begin position="2"/>
        <end position="71"/>
    </location>
</feature>
<dbReference type="InterPro" id="IPR012925">
    <property type="entry name" value="TipAS_dom"/>
</dbReference>
<accession>A0A7W2FCN2</accession>
<keyword evidence="1" id="KW-0238">DNA-binding</keyword>
<dbReference type="PANTHER" id="PTHR30204">
    <property type="entry name" value="REDOX-CYCLING DRUG-SENSING TRANSCRIPTIONAL ACTIVATOR SOXR"/>
    <property type="match status" value="1"/>
</dbReference>
<keyword evidence="4" id="KW-1185">Reference proteome</keyword>
<dbReference type="AlphaFoldDB" id="A0A7W2FCN2"/>
<dbReference type="PROSITE" id="PS50937">
    <property type="entry name" value="HTH_MERR_2"/>
    <property type="match status" value="1"/>
</dbReference>